<dbReference type="SUPFAM" id="SSF53474">
    <property type="entry name" value="alpha/beta-Hydrolases"/>
    <property type="match status" value="1"/>
</dbReference>
<name>A0A067STL7_GALM3</name>
<proteinExistence type="predicted"/>
<dbReference type="GO" id="GO:0016020">
    <property type="term" value="C:membrane"/>
    <property type="evidence" value="ECO:0007669"/>
    <property type="project" value="TreeGrafter"/>
</dbReference>
<protein>
    <recommendedName>
        <fullName evidence="1">AB hydrolase-1 domain-containing protein</fullName>
    </recommendedName>
</protein>
<dbReference type="Pfam" id="PF12697">
    <property type="entry name" value="Abhydrolase_6"/>
    <property type="match status" value="1"/>
</dbReference>
<keyword evidence="3" id="KW-1185">Reference proteome</keyword>
<sequence length="339" mass="38371">MLVESYKLPPSSNYPLFITAKRYWVHEFEKNIPDPSAKTLIVLHSTSFHKETWEPALEDLFKSASRAGSKFVIREAWAIDCPNHGESGHMNHRALKKPEFASFSCEKYAQAVHRFLSAGPDHGACVDFRSRNLIGIGHSLGANALLMLYRIQPTFTFLTLVIVEPLVSPEGPHHLAPLRKRLVDRATNRRELWPNLDVVRKAFTQPNRTPLRWEHRVLDSFLTYALHKGPEADVYSLCCTVNQEVSMYLDTEGSIKPVEDLDRICHSVPIHLILGEKPDFIPKHVHDALLDPSSGRRFASLKIIKDVGHLIPQEIPTDLASYIFEVLSSNSPPIPPSRL</sequence>
<feature type="domain" description="AB hydrolase-1" evidence="1">
    <location>
        <begin position="40"/>
        <end position="318"/>
    </location>
</feature>
<dbReference type="PANTHER" id="PTHR43798:SF33">
    <property type="entry name" value="HYDROLASE, PUTATIVE (AFU_ORTHOLOGUE AFUA_2G14860)-RELATED"/>
    <property type="match status" value="1"/>
</dbReference>
<accession>A0A067STL7</accession>
<dbReference type="Gene3D" id="3.40.50.1820">
    <property type="entry name" value="alpha/beta hydrolase"/>
    <property type="match status" value="1"/>
</dbReference>
<gene>
    <name evidence="2" type="ORF">GALMADRAFT_249994</name>
</gene>
<dbReference type="AlphaFoldDB" id="A0A067STL7"/>
<dbReference type="OrthoDB" id="94039at2759"/>
<evidence type="ECO:0000313" key="2">
    <source>
        <dbReference type="EMBL" id="KDR74241.1"/>
    </source>
</evidence>
<organism evidence="2 3">
    <name type="scientific">Galerina marginata (strain CBS 339.88)</name>
    <dbReference type="NCBI Taxonomy" id="685588"/>
    <lineage>
        <taxon>Eukaryota</taxon>
        <taxon>Fungi</taxon>
        <taxon>Dikarya</taxon>
        <taxon>Basidiomycota</taxon>
        <taxon>Agaricomycotina</taxon>
        <taxon>Agaricomycetes</taxon>
        <taxon>Agaricomycetidae</taxon>
        <taxon>Agaricales</taxon>
        <taxon>Agaricineae</taxon>
        <taxon>Strophariaceae</taxon>
        <taxon>Galerina</taxon>
    </lineage>
</organism>
<dbReference type="InterPro" id="IPR029058">
    <property type="entry name" value="AB_hydrolase_fold"/>
</dbReference>
<dbReference type="STRING" id="685588.A0A067STL7"/>
<evidence type="ECO:0000259" key="1">
    <source>
        <dbReference type="Pfam" id="PF12697"/>
    </source>
</evidence>
<evidence type="ECO:0000313" key="3">
    <source>
        <dbReference type="Proteomes" id="UP000027222"/>
    </source>
</evidence>
<dbReference type="Proteomes" id="UP000027222">
    <property type="component" value="Unassembled WGS sequence"/>
</dbReference>
<dbReference type="PANTHER" id="PTHR43798">
    <property type="entry name" value="MONOACYLGLYCEROL LIPASE"/>
    <property type="match status" value="1"/>
</dbReference>
<reference evidence="3" key="1">
    <citation type="journal article" date="2014" name="Proc. Natl. Acad. Sci. U.S.A.">
        <title>Extensive sampling of basidiomycete genomes demonstrates inadequacy of the white-rot/brown-rot paradigm for wood decay fungi.</title>
        <authorList>
            <person name="Riley R."/>
            <person name="Salamov A.A."/>
            <person name="Brown D.W."/>
            <person name="Nagy L.G."/>
            <person name="Floudas D."/>
            <person name="Held B.W."/>
            <person name="Levasseur A."/>
            <person name="Lombard V."/>
            <person name="Morin E."/>
            <person name="Otillar R."/>
            <person name="Lindquist E.A."/>
            <person name="Sun H."/>
            <person name="LaButti K.M."/>
            <person name="Schmutz J."/>
            <person name="Jabbour D."/>
            <person name="Luo H."/>
            <person name="Baker S.E."/>
            <person name="Pisabarro A.G."/>
            <person name="Walton J.D."/>
            <person name="Blanchette R.A."/>
            <person name="Henrissat B."/>
            <person name="Martin F."/>
            <person name="Cullen D."/>
            <person name="Hibbett D.S."/>
            <person name="Grigoriev I.V."/>
        </authorList>
    </citation>
    <scope>NUCLEOTIDE SEQUENCE [LARGE SCALE GENOMIC DNA]</scope>
    <source>
        <strain evidence="3">CBS 339.88</strain>
    </source>
</reference>
<dbReference type="InterPro" id="IPR000073">
    <property type="entry name" value="AB_hydrolase_1"/>
</dbReference>
<dbReference type="HOGENOM" id="CLU_032490_0_0_1"/>
<dbReference type="InterPro" id="IPR050266">
    <property type="entry name" value="AB_hydrolase_sf"/>
</dbReference>
<dbReference type="EMBL" id="KL142383">
    <property type="protein sequence ID" value="KDR74241.1"/>
    <property type="molecule type" value="Genomic_DNA"/>
</dbReference>